<name>A0A4D6M2C7_VIGUN</name>
<sequence>MEVCRVKLKWGEKAERVQTAKQHKEGVQILRWEVHGAKVGADPIFERKGTRTLINARSFFFSTPSTRLQPLGRASARPATTPPRALLVGDTPPPSPIASACFTAPSRHRRHASFLLFLKIEQRDAALVHRPPARHFHLCLAAPGTSATTPVTMPVTTHLPFFFLLRRARDPFSIRLEPPRFQEPLPLPQVPRTARHAAVDTSHQRKRRRRETNSASRLLSRFSSHARDGCHSPCDSPPPRRPRCD</sequence>
<keyword evidence="4" id="KW-1185">Reference proteome</keyword>
<evidence type="ECO:0000313" key="2">
    <source>
        <dbReference type="EMBL" id="QCD94346.1"/>
    </source>
</evidence>
<proteinExistence type="predicted"/>
<gene>
    <name evidence="2" type="ORF">DEO72_LG5g2429</name>
    <name evidence="3" type="ORF">DEO72_LG5g2430</name>
</gene>
<accession>A0A4D6M2C7</accession>
<feature type="region of interest" description="Disordered" evidence="1">
    <location>
        <begin position="178"/>
        <end position="245"/>
    </location>
</feature>
<feature type="compositionally biased region" description="Polar residues" evidence="1">
    <location>
        <begin position="213"/>
        <end position="223"/>
    </location>
</feature>
<protein>
    <submittedName>
        <fullName evidence="2">Uncharacterized protein</fullName>
    </submittedName>
</protein>
<evidence type="ECO:0000256" key="1">
    <source>
        <dbReference type="SAM" id="MobiDB-lite"/>
    </source>
</evidence>
<dbReference type="EMBL" id="CP039349">
    <property type="protein sequence ID" value="QCD94347.1"/>
    <property type="molecule type" value="Genomic_DNA"/>
</dbReference>
<dbReference type="Proteomes" id="UP000501690">
    <property type="component" value="Linkage Group LG5"/>
</dbReference>
<dbReference type="EMBL" id="CP039349">
    <property type="protein sequence ID" value="QCD94346.1"/>
    <property type="molecule type" value="Genomic_DNA"/>
</dbReference>
<evidence type="ECO:0000313" key="4">
    <source>
        <dbReference type="Proteomes" id="UP000501690"/>
    </source>
</evidence>
<reference evidence="2 4" key="1">
    <citation type="submission" date="2019-04" db="EMBL/GenBank/DDBJ databases">
        <title>An improved genome assembly and genetic linkage map for asparagus bean, Vigna unguiculata ssp. sesquipedialis.</title>
        <authorList>
            <person name="Xia Q."/>
            <person name="Zhang R."/>
            <person name="Dong Y."/>
        </authorList>
    </citation>
    <scope>NUCLEOTIDE SEQUENCE [LARGE SCALE GENOMIC DNA]</scope>
    <source>
        <tissue evidence="2">Leaf</tissue>
    </source>
</reference>
<dbReference type="AlphaFoldDB" id="A0A4D6M2C7"/>
<organism evidence="2 4">
    <name type="scientific">Vigna unguiculata</name>
    <name type="common">Cowpea</name>
    <dbReference type="NCBI Taxonomy" id="3917"/>
    <lineage>
        <taxon>Eukaryota</taxon>
        <taxon>Viridiplantae</taxon>
        <taxon>Streptophyta</taxon>
        <taxon>Embryophyta</taxon>
        <taxon>Tracheophyta</taxon>
        <taxon>Spermatophyta</taxon>
        <taxon>Magnoliopsida</taxon>
        <taxon>eudicotyledons</taxon>
        <taxon>Gunneridae</taxon>
        <taxon>Pentapetalae</taxon>
        <taxon>rosids</taxon>
        <taxon>fabids</taxon>
        <taxon>Fabales</taxon>
        <taxon>Fabaceae</taxon>
        <taxon>Papilionoideae</taxon>
        <taxon>50 kb inversion clade</taxon>
        <taxon>NPAAA clade</taxon>
        <taxon>indigoferoid/millettioid clade</taxon>
        <taxon>Phaseoleae</taxon>
        <taxon>Vigna</taxon>
    </lineage>
</organism>
<evidence type="ECO:0000313" key="3">
    <source>
        <dbReference type="EMBL" id="QCD94347.1"/>
    </source>
</evidence>